<dbReference type="PANTHER" id="PTHR43706:SF17">
    <property type="entry name" value="NADH DEHYDROGENASE (EUROFUNG)"/>
    <property type="match status" value="1"/>
</dbReference>
<dbReference type="GeneID" id="71982610"/>
<dbReference type="Proteomes" id="UP000756132">
    <property type="component" value="Chromosome 2"/>
</dbReference>
<keyword evidence="8" id="KW-1185">Reference proteome</keyword>
<organism evidence="7 8">
    <name type="scientific">Passalora fulva</name>
    <name type="common">Tomato leaf mold</name>
    <name type="synonym">Cladosporium fulvum</name>
    <dbReference type="NCBI Taxonomy" id="5499"/>
    <lineage>
        <taxon>Eukaryota</taxon>
        <taxon>Fungi</taxon>
        <taxon>Dikarya</taxon>
        <taxon>Ascomycota</taxon>
        <taxon>Pezizomycotina</taxon>
        <taxon>Dothideomycetes</taxon>
        <taxon>Dothideomycetidae</taxon>
        <taxon>Mycosphaerellales</taxon>
        <taxon>Mycosphaerellaceae</taxon>
        <taxon>Fulvia</taxon>
    </lineage>
</organism>
<keyword evidence="5" id="KW-0520">NAD</keyword>
<proteinExistence type="inferred from homology"/>
<evidence type="ECO:0000256" key="2">
    <source>
        <dbReference type="ARBA" id="ARBA00022630"/>
    </source>
</evidence>
<dbReference type="EMBL" id="CP090164">
    <property type="protein sequence ID" value="UJO13932.1"/>
    <property type="molecule type" value="Genomic_DNA"/>
</dbReference>
<reference evidence="7" key="1">
    <citation type="submission" date="2021-12" db="EMBL/GenBank/DDBJ databases">
        <authorList>
            <person name="Zaccaron A."/>
            <person name="Stergiopoulos I."/>
        </authorList>
    </citation>
    <scope>NUCLEOTIDE SEQUENCE</scope>
    <source>
        <strain evidence="7">Race5_Kim</strain>
    </source>
</reference>
<dbReference type="OrthoDB" id="3244603at2759"/>
<evidence type="ECO:0000256" key="1">
    <source>
        <dbReference type="ARBA" id="ARBA00005272"/>
    </source>
</evidence>
<keyword evidence="2" id="KW-0285">Flavoprotein</keyword>
<keyword evidence="4" id="KW-0560">Oxidoreductase</keyword>
<dbReference type="Gene3D" id="3.50.50.100">
    <property type="match status" value="1"/>
</dbReference>
<sequence length="438" mass="48892">MLTQDNGVTKHIYPDDREHIVIIGTGWAGYNVSQNLSDKKFNITVISPEDTSPYTPLLASAACGLFDFSLAEEPIRHKSKNITYYKGIVEAVDFDKKFSRCLSTCDIDGVTEKRHFNVAYDKLVLAPGCVTNTFHTPGADEHAFFVKNVNDAKRVQFRLKQLLELASLPDTTEEKQRELLHIIVVGGGPTGVEISAEMSDLFNDDMSRLYPHLNGKMTITIHDAAPFILGAFENALREHAISSFSKRGVTVKPDSKIKKVEADSITTEADGRIGCGMVLWTAGNKQCPLVDALDVCKTDKLPRILTDQHLHVLRPSGSYEQDKTPLPDVYALGDAADIKKYFLPTTAEVAVQKAEYLASVLNRGADGRRVFEYKQKALVAYIGGHDGVVAGRPDWNGARAWTAWRSKNLLWTRSWRRKTMIMIYWALDWMGGKEIARL</sequence>
<dbReference type="RefSeq" id="XP_047758298.1">
    <property type="nucleotide sequence ID" value="XM_047901880.1"/>
</dbReference>
<dbReference type="InterPro" id="IPR023753">
    <property type="entry name" value="FAD/NAD-binding_dom"/>
</dbReference>
<feature type="domain" description="FAD/NAD(P)-binding" evidence="6">
    <location>
        <begin position="19"/>
        <end position="354"/>
    </location>
</feature>
<dbReference type="InterPro" id="IPR045024">
    <property type="entry name" value="NDH-2"/>
</dbReference>
<dbReference type="AlphaFoldDB" id="A0A9Q8LAS0"/>
<protein>
    <submittedName>
        <fullName evidence="7">NADH dehydrogenase</fullName>
    </submittedName>
</protein>
<evidence type="ECO:0000259" key="6">
    <source>
        <dbReference type="Pfam" id="PF07992"/>
    </source>
</evidence>
<evidence type="ECO:0000256" key="4">
    <source>
        <dbReference type="ARBA" id="ARBA00023002"/>
    </source>
</evidence>
<dbReference type="InterPro" id="IPR036188">
    <property type="entry name" value="FAD/NAD-bd_sf"/>
</dbReference>
<evidence type="ECO:0000256" key="3">
    <source>
        <dbReference type="ARBA" id="ARBA00022827"/>
    </source>
</evidence>
<accession>A0A9Q8LAS0</accession>
<evidence type="ECO:0000313" key="8">
    <source>
        <dbReference type="Proteomes" id="UP000756132"/>
    </source>
</evidence>
<dbReference type="GO" id="GO:0005739">
    <property type="term" value="C:mitochondrion"/>
    <property type="evidence" value="ECO:0007669"/>
    <property type="project" value="TreeGrafter"/>
</dbReference>
<dbReference type="SUPFAM" id="SSF51905">
    <property type="entry name" value="FAD/NAD(P)-binding domain"/>
    <property type="match status" value="2"/>
</dbReference>
<reference evidence="7" key="2">
    <citation type="journal article" date="2022" name="Microb. Genom.">
        <title>A chromosome-scale genome assembly of the tomato pathogen Cladosporium fulvum reveals a compartmentalized genome architecture and the presence of a dispensable chromosome.</title>
        <authorList>
            <person name="Zaccaron A.Z."/>
            <person name="Chen L.H."/>
            <person name="Samaras A."/>
            <person name="Stergiopoulos I."/>
        </authorList>
    </citation>
    <scope>NUCLEOTIDE SEQUENCE</scope>
    <source>
        <strain evidence="7">Race5_Kim</strain>
    </source>
</reference>
<name>A0A9Q8LAS0_PASFU</name>
<gene>
    <name evidence="7" type="ORF">CLAFUR5_02732</name>
</gene>
<evidence type="ECO:0000256" key="5">
    <source>
        <dbReference type="ARBA" id="ARBA00023027"/>
    </source>
</evidence>
<dbReference type="PRINTS" id="PR00368">
    <property type="entry name" value="FADPNR"/>
</dbReference>
<dbReference type="PRINTS" id="PR00411">
    <property type="entry name" value="PNDRDTASEI"/>
</dbReference>
<dbReference type="GO" id="GO:0003954">
    <property type="term" value="F:NADH dehydrogenase activity"/>
    <property type="evidence" value="ECO:0007669"/>
    <property type="project" value="InterPro"/>
</dbReference>
<comment type="similarity">
    <text evidence="1">Belongs to the NADH dehydrogenase family.</text>
</comment>
<dbReference type="KEGG" id="ffu:CLAFUR5_02732"/>
<keyword evidence="3" id="KW-0274">FAD</keyword>
<dbReference type="Pfam" id="PF07992">
    <property type="entry name" value="Pyr_redox_2"/>
    <property type="match status" value="1"/>
</dbReference>
<evidence type="ECO:0000313" key="7">
    <source>
        <dbReference type="EMBL" id="UJO13932.1"/>
    </source>
</evidence>
<dbReference type="PANTHER" id="PTHR43706">
    <property type="entry name" value="NADH DEHYDROGENASE"/>
    <property type="match status" value="1"/>
</dbReference>